<evidence type="ECO:0000313" key="2">
    <source>
        <dbReference type="EMBL" id="KAF4094539.1"/>
    </source>
</evidence>
<name>A0A7J6BHD8_9TELE</name>
<organism evidence="2 3">
    <name type="scientific">Onychostoma macrolepis</name>
    <dbReference type="NCBI Taxonomy" id="369639"/>
    <lineage>
        <taxon>Eukaryota</taxon>
        <taxon>Metazoa</taxon>
        <taxon>Chordata</taxon>
        <taxon>Craniata</taxon>
        <taxon>Vertebrata</taxon>
        <taxon>Euteleostomi</taxon>
        <taxon>Actinopterygii</taxon>
        <taxon>Neopterygii</taxon>
        <taxon>Teleostei</taxon>
        <taxon>Ostariophysi</taxon>
        <taxon>Cypriniformes</taxon>
        <taxon>Cyprinidae</taxon>
        <taxon>Acrossocheilinae</taxon>
        <taxon>Onychostoma</taxon>
    </lineage>
</organism>
<dbReference type="Proteomes" id="UP000579812">
    <property type="component" value="Unassembled WGS sequence"/>
</dbReference>
<comment type="caution">
    <text evidence="2">The sequence shown here is derived from an EMBL/GenBank/DDBJ whole genome shotgun (WGS) entry which is preliminary data.</text>
</comment>
<dbReference type="EMBL" id="JAAMOB010000122">
    <property type="protein sequence ID" value="KAF4094539.1"/>
    <property type="molecule type" value="Genomic_DNA"/>
</dbReference>
<accession>A0A7J6BHD8</accession>
<protein>
    <submittedName>
        <fullName evidence="2">Uncharacterized protein</fullName>
    </submittedName>
</protein>
<proteinExistence type="predicted"/>
<dbReference type="AlphaFoldDB" id="A0A7J6BHD8"/>
<reference evidence="2 3" key="1">
    <citation type="submission" date="2020-04" db="EMBL/GenBank/DDBJ databases">
        <title>Chromosome-level genome assembly of a cyprinid fish Onychostoma macrolepis by integration of Nanopore Sequencing, Bionano and Hi-C technology.</title>
        <authorList>
            <person name="Wang D."/>
        </authorList>
    </citation>
    <scope>NUCLEOTIDE SEQUENCE [LARGE SCALE GENOMIC DNA]</scope>
    <source>
        <strain evidence="2">SWU-2019</strain>
        <tissue evidence="2">Muscle</tissue>
    </source>
</reference>
<feature type="region of interest" description="Disordered" evidence="1">
    <location>
        <begin position="142"/>
        <end position="161"/>
    </location>
</feature>
<keyword evidence="3" id="KW-1185">Reference proteome</keyword>
<gene>
    <name evidence="2" type="ORF">G5714_024752</name>
</gene>
<sequence>MPRTSVSSPFLGGCRRASLWNWARVQNLARGVALSPKLGGDCVSQAGPAPAAQHLHGMRCRDGSPGPTTLVRARRNARGTDTSAGQQSRARHGGTYTKIGSIQRRLAWPLRRMTRQIREALHLLVAMFVPLYSSASSREYRRQRPRPFCASTDATDKGVQPLPSADAAKATLNWARYKTWHAASPCPPNSAAIASVRRVQPQQPSTCTVCGVEMARGPHHLGESSQEREGYRYLERASSLVPPRRHIY</sequence>
<evidence type="ECO:0000313" key="3">
    <source>
        <dbReference type="Proteomes" id="UP000579812"/>
    </source>
</evidence>
<evidence type="ECO:0000256" key="1">
    <source>
        <dbReference type="SAM" id="MobiDB-lite"/>
    </source>
</evidence>